<keyword evidence="1" id="KW-0812">Transmembrane</keyword>
<dbReference type="Proteomes" id="UP000295188">
    <property type="component" value="Unassembled WGS sequence"/>
</dbReference>
<evidence type="ECO:0000256" key="1">
    <source>
        <dbReference type="SAM" id="Phobius"/>
    </source>
</evidence>
<evidence type="ECO:0000313" key="3">
    <source>
        <dbReference type="Proteomes" id="UP000295188"/>
    </source>
</evidence>
<evidence type="ECO:0000313" key="2">
    <source>
        <dbReference type="EMBL" id="TCS78747.1"/>
    </source>
</evidence>
<keyword evidence="3" id="KW-1185">Reference proteome</keyword>
<sequence length="52" mass="6361">MCRFTGYLRTLRQYLNTEKGSHDFWDYSRALVIMIIVMLLMYFLVKYLLGEF</sequence>
<comment type="caution">
    <text evidence="2">The sequence shown here is derived from an EMBL/GenBank/DDBJ whole genome shotgun (WGS) entry which is preliminary data.</text>
</comment>
<organism evidence="2 3">
    <name type="scientific">Pectinatus cerevisiiphilus</name>
    <dbReference type="NCBI Taxonomy" id="86956"/>
    <lineage>
        <taxon>Bacteria</taxon>
        <taxon>Bacillati</taxon>
        <taxon>Bacillota</taxon>
        <taxon>Negativicutes</taxon>
        <taxon>Selenomonadales</taxon>
        <taxon>Selenomonadaceae</taxon>
        <taxon>Pectinatus</taxon>
    </lineage>
</organism>
<accession>A0A4R3K7D0</accession>
<keyword evidence="1" id="KW-1133">Transmembrane helix</keyword>
<dbReference type="EMBL" id="SMAA01000009">
    <property type="protein sequence ID" value="TCS78747.1"/>
    <property type="molecule type" value="Genomic_DNA"/>
</dbReference>
<dbReference type="AlphaFoldDB" id="A0A4R3K7D0"/>
<feature type="transmembrane region" description="Helical" evidence="1">
    <location>
        <begin position="30"/>
        <end position="49"/>
    </location>
</feature>
<proteinExistence type="predicted"/>
<name>A0A4R3K7D0_9FIRM</name>
<gene>
    <name evidence="2" type="ORF">EDC37_109106</name>
</gene>
<keyword evidence="1" id="KW-0472">Membrane</keyword>
<reference evidence="2 3" key="1">
    <citation type="submission" date="2019-03" db="EMBL/GenBank/DDBJ databases">
        <title>Genomic Encyclopedia of Type Strains, Phase IV (KMG-IV): sequencing the most valuable type-strain genomes for metagenomic binning, comparative biology and taxonomic classification.</title>
        <authorList>
            <person name="Goeker M."/>
        </authorList>
    </citation>
    <scope>NUCLEOTIDE SEQUENCE [LARGE SCALE GENOMIC DNA]</scope>
    <source>
        <strain evidence="2 3">DSM 20467</strain>
    </source>
</reference>
<protein>
    <submittedName>
        <fullName evidence="2">Uncharacterized protein</fullName>
    </submittedName>
</protein>